<evidence type="ECO:0000313" key="14">
    <source>
        <dbReference type="Proteomes" id="UP000694890"/>
    </source>
</evidence>
<keyword evidence="9" id="KW-0325">Glycoprotein</keyword>
<dbReference type="InterPro" id="IPR013106">
    <property type="entry name" value="Ig_V-set"/>
</dbReference>
<name>A0AAJ7LAD4_LATCA</name>
<dbReference type="Proteomes" id="UP000694890">
    <property type="component" value="Unplaced"/>
</dbReference>
<proteinExistence type="predicted"/>
<dbReference type="InterPro" id="IPR007110">
    <property type="entry name" value="Ig-like_dom"/>
</dbReference>
<evidence type="ECO:0000256" key="7">
    <source>
        <dbReference type="ARBA" id="ARBA00023157"/>
    </source>
</evidence>
<keyword evidence="5 11" id="KW-1133">Transmembrane helix</keyword>
<dbReference type="SMART" id="SM00409">
    <property type="entry name" value="IG"/>
    <property type="match status" value="2"/>
</dbReference>
<evidence type="ECO:0000256" key="6">
    <source>
        <dbReference type="ARBA" id="ARBA00023136"/>
    </source>
</evidence>
<evidence type="ECO:0000256" key="2">
    <source>
        <dbReference type="ARBA" id="ARBA00022475"/>
    </source>
</evidence>
<dbReference type="GO" id="GO:0006955">
    <property type="term" value="P:immune response"/>
    <property type="evidence" value="ECO:0007669"/>
    <property type="project" value="TreeGrafter"/>
</dbReference>
<feature type="chain" id="PRO_5042473253" evidence="12">
    <location>
        <begin position="18"/>
        <end position="323"/>
    </location>
</feature>
<dbReference type="GO" id="GO:0007166">
    <property type="term" value="P:cell surface receptor signaling pathway"/>
    <property type="evidence" value="ECO:0007669"/>
    <property type="project" value="TreeGrafter"/>
</dbReference>
<feature type="domain" description="Ig-like" evidence="13">
    <location>
        <begin position="22"/>
        <end position="127"/>
    </location>
</feature>
<dbReference type="RefSeq" id="XP_018518197.1">
    <property type="nucleotide sequence ID" value="XM_018662681.2"/>
</dbReference>
<evidence type="ECO:0000313" key="15">
    <source>
        <dbReference type="RefSeq" id="XP_018518197.1"/>
    </source>
</evidence>
<evidence type="ECO:0000256" key="5">
    <source>
        <dbReference type="ARBA" id="ARBA00022989"/>
    </source>
</evidence>
<dbReference type="InterPro" id="IPR051713">
    <property type="entry name" value="T-cell_Activation_Regulation"/>
</dbReference>
<dbReference type="AlphaFoldDB" id="A0AAJ7LAD4"/>
<comment type="subcellular location">
    <subcellularLocation>
        <location evidence="1">Cell membrane</location>
        <topology evidence="1">Single-pass type I membrane protein</topology>
    </subcellularLocation>
</comment>
<dbReference type="InterPro" id="IPR013783">
    <property type="entry name" value="Ig-like_fold"/>
</dbReference>
<dbReference type="GO" id="GO:0031295">
    <property type="term" value="P:T cell costimulation"/>
    <property type="evidence" value="ECO:0007669"/>
    <property type="project" value="TreeGrafter"/>
</dbReference>
<keyword evidence="6 11" id="KW-0472">Membrane</keyword>
<keyword evidence="3 11" id="KW-0812">Transmembrane</keyword>
<dbReference type="SUPFAM" id="SSF48726">
    <property type="entry name" value="Immunoglobulin"/>
    <property type="match status" value="2"/>
</dbReference>
<dbReference type="GO" id="GO:0009897">
    <property type="term" value="C:external side of plasma membrane"/>
    <property type="evidence" value="ECO:0007669"/>
    <property type="project" value="TreeGrafter"/>
</dbReference>
<reference evidence="15" key="1">
    <citation type="submission" date="2025-08" db="UniProtKB">
        <authorList>
            <consortium name="RefSeq"/>
        </authorList>
    </citation>
    <scope>IDENTIFICATION</scope>
    <source>
        <tissue evidence="15">Brain</tissue>
    </source>
</reference>
<evidence type="ECO:0000256" key="4">
    <source>
        <dbReference type="ARBA" id="ARBA00022729"/>
    </source>
</evidence>
<dbReference type="SMART" id="SM00406">
    <property type="entry name" value="IGv"/>
    <property type="match status" value="2"/>
</dbReference>
<evidence type="ECO:0000256" key="10">
    <source>
        <dbReference type="ARBA" id="ARBA00023319"/>
    </source>
</evidence>
<dbReference type="InterPro" id="IPR036179">
    <property type="entry name" value="Ig-like_dom_sf"/>
</dbReference>
<keyword evidence="7" id="KW-1015">Disulfide bond</keyword>
<protein>
    <submittedName>
        <fullName evidence="15">Uncharacterized protein LOC108874224 isoform X1</fullName>
    </submittedName>
</protein>
<dbReference type="Gene3D" id="2.60.40.10">
    <property type="entry name" value="Immunoglobulins"/>
    <property type="match status" value="2"/>
</dbReference>
<dbReference type="GO" id="GO:0042102">
    <property type="term" value="P:positive regulation of T cell proliferation"/>
    <property type="evidence" value="ECO:0007669"/>
    <property type="project" value="TreeGrafter"/>
</dbReference>
<keyword evidence="10" id="KW-0393">Immunoglobulin domain</keyword>
<dbReference type="GeneID" id="108874224"/>
<evidence type="ECO:0000256" key="9">
    <source>
        <dbReference type="ARBA" id="ARBA00023180"/>
    </source>
</evidence>
<evidence type="ECO:0000256" key="11">
    <source>
        <dbReference type="SAM" id="Phobius"/>
    </source>
</evidence>
<feature type="domain" description="Ig-like" evidence="13">
    <location>
        <begin position="159"/>
        <end position="288"/>
    </location>
</feature>
<dbReference type="PROSITE" id="PS50835">
    <property type="entry name" value="IG_LIKE"/>
    <property type="match status" value="2"/>
</dbReference>
<evidence type="ECO:0000259" key="13">
    <source>
        <dbReference type="PROSITE" id="PS50835"/>
    </source>
</evidence>
<evidence type="ECO:0000256" key="8">
    <source>
        <dbReference type="ARBA" id="ARBA00023170"/>
    </source>
</evidence>
<feature type="signal peptide" evidence="12">
    <location>
        <begin position="1"/>
        <end position="17"/>
    </location>
</feature>
<keyword evidence="8" id="KW-0675">Receptor</keyword>
<dbReference type="GO" id="GO:0042130">
    <property type="term" value="P:negative regulation of T cell proliferation"/>
    <property type="evidence" value="ECO:0007669"/>
    <property type="project" value="TreeGrafter"/>
</dbReference>
<feature type="transmembrane region" description="Helical" evidence="11">
    <location>
        <begin position="151"/>
        <end position="172"/>
    </location>
</feature>
<dbReference type="KEGG" id="lcf:108874224"/>
<keyword evidence="2" id="KW-1003">Cell membrane</keyword>
<dbReference type="Pfam" id="PF07686">
    <property type="entry name" value="V-set"/>
    <property type="match status" value="2"/>
</dbReference>
<evidence type="ECO:0000256" key="1">
    <source>
        <dbReference type="ARBA" id="ARBA00004251"/>
    </source>
</evidence>
<sequence>MKVLLLLLLYGTQQGQSQQGQSQLVEVKVDEGVESVSLPCTASLINIDSVIWNRVDLSPSTVHYRRETSSGFQDDLQNQNPQFKDRTSLNPDLLTTRDFSLSLRDIQVSDRGTYTCTVTGQKGETVQSHVLLLVRSKEEIQLEKKKQRDTAVGLGVGLPLVLALVGFLLFLAHRRGYLRFTKPSTVHEVEEGEESVKLPFKTTAHLPEDVRVEWRICASEPVIVHVNQDGTDQPDKQHQDYRGRTEMKRDLRRDLSLTLKKPTVRDSGLYVCRVQSREGDLLYERAVALWVKGGGGEERQPLTLSISESAAAELNCSSPLFSC</sequence>
<dbReference type="PANTHER" id="PTHR25466">
    <property type="entry name" value="T-LYMPHOCYTE ACTIVATION ANTIGEN"/>
    <property type="match status" value="1"/>
</dbReference>
<evidence type="ECO:0000256" key="12">
    <source>
        <dbReference type="SAM" id="SignalP"/>
    </source>
</evidence>
<gene>
    <name evidence="15" type="primary">LOC108874224</name>
</gene>
<evidence type="ECO:0000256" key="3">
    <source>
        <dbReference type="ARBA" id="ARBA00022692"/>
    </source>
</evidence>
<keyword evidence="4 12" id="KW-0732">Signal</keyword>
<dbReference type="GO" id="GO:0071222">
    <property type="term" value="P:cellular response to lipopolysaccharide"/>
    <property type="evidence" value="ECO:0007669"/>
    <property type="project" value="TreeGrafter"/>
</dbReference>
<accession>A0AAJ7LAD4</accession>
<organism evidence="14 15">
    <name type="scientific">Lates calcarifer</name>
    <name type="common">Barramundi</name>
    <name type="synonym">Holocentrus calcarifer</name>
    <dbReference type="NCBI Taxonomy" id="8187"/>
    <lineage>
        <taxon>Eukaryota</taxon>
        <taxon>Metazoa</taxon>
        <taxon>Chordata</taxon>
        <taxon>Craniata</taxon>
        <taxon>Vertebrata</taxon>
        <taxon>Euteleostomi</taxon>
        <taxon>Actinopterygii</taxon>
        <taxon>Neopterygii</taxon>
        <taxon>Teleostei</taxon>
        <taxon>Neoteleostei</taxon>
        <taxon>Acanthomorphata</taxon>
        <taxon>Carangaria</taxon>
        <taxon>Carangaria incertae sedis</taxon>
        <taxon>Centropomidae</taxon>
        <taxon>Lates</taxon>
    </lineage>
</organism>
<dbReference type="InterPro" id="IPR003599">
    <property type="entry name" value="Ig_sub"/>
</dbReference>
<dbReference type="PANTHER" id="PTHR25466:SF14">
    <property type="entry name" value="BUTYROPHILIN SUBFAMILY 2 MEMBER A2-LIKE-RELATED"/>
    <property type="match status" value="1"/>
</dbReference>